<reference evidence="1" key="1">
    <citation type="submission" date="2016-10" db="EMBL/GenBank/DDBJ databases">
        <authorList>
            <person name="de Groot N.N."/>
        </authorList>
    </citation>
    <scope>NUCLEOTIDE SEQUENCE</scope>
</reference>
<accession>A0A1W1BUB9</accession>
<dbReference type="EMBL" id="FPHL01000014">
    <property type="protein sequence ID" value="SFV57113.1"/>
    <property type="molecule type" value="Genomic_DNA"/>
</dbReference>
<sequence>MHDKINQRVIGYDNAHSFKPRKGKYGAKKETWDHLPRKMEVFPYEFSSALQLIEDFWKSVEIYMQQH</sequence>
<gene>
    <name evidence="1" type="ORF">MNB_SV-10-494</name>
</gene>
<organism evidence="1">
    <name type="scientific">hydrothermal vent metagenome</name>
    <dbReference type="NCBI Taxonomy" id="652676"/>
    <lineage>
        <taxon>unclassified sequences</taxon>
        <taxon>metagenomes</taxon>
        <taxon>ecological metagenomes</taxon>
    </lineage>
</organism>
<evidence type="ECO:0000313" key="1">
    <source>
        <dbReference type="EMBL" id="SFV57113.1"/>
    </source>
</evidence>
<protein>
    <submittedName>
        <fullName evidence="1">Uncharacterized protein</fullName>
    </submittedName>
</protein>
<name>A0A1W1BUB9_9ZZZZ</name>
<proteinExistence type="predicted"/>
<dbReference type="Pfam" id="PF20126">
    <property type="entry name" value="TumE"/>
    <property type="match status" value="1"/>
</dbReference>
<dbReference type="AlphaFoldDB" id="A0A1W1BUB9"/>
<dbReference type="InterPro" id="IPR045397">
    <property type="entry name" value="TumE-like"/>
</dbReference>